<dbReference type="EMBL" id="KV878215">
    <property type="protein sequence ID" value="OJJ32497.1"/>
    <property type="molecule type" value="Genomic_DNA"/>
</dbReference>
<organism evidence="2 3">
    <name type="scientific">Aspergillus wentii DTO 134E9</name>
    <dbReference type="NCBI Taxonomy" id="1073089"/>
    <lineage>
        <taxon>Eukaryota</taxon>
        <taxon>Fungi</taxon>
        <taxon>Dikarya</taxon>
        <taxon>Ascomycota</taxon>
        <taxon>Pezizomycotina</taxon>
        <taxon>Eurotiomycetes</taxon>
        <taxon>Eurotiomycetidae</taxon>
        <taxon>Eurotiales</taxon>
        <taxon>Aspergillaceae</taxon>
        <taxon>Aspergillus</taxon>
        <taxon>Aspergillus subgen. Cremei</taxon>
    </lineage>
</organism>
<proteinExistence type="predicted"/>
<name>A0A1L9RCA1_ASPWE</name>
<evidence type="ECO:0000313" key="3">
    <source>
        <dbReference type="Proteomes" id="UP000184383"/>
    </source>
</evidence>
<protein>
    <recommendedName>
        <fullName evidence="4">Chitin-binding type-1 domain-containing protein</fullName>
    </recommendedName>
</protein>
<feature type="signal peptide" evidence="1">
    <location>
        <begin position="1"/>
        <end position="17"/>
    </location>
</feature>
<dbReference type="VEuPathDB" id="FungiDB:ASPWEDRAFT_186668"/>
<evidence type="ECO:0000256" key="1">
    <source>
        <dbReference type="SAM" id="SignalP"/>
    </source>
</evidence>
<evidence type="ECO:0008006" key="4">
    <source>
        <dbReference type="Google" id="ProtNLM"/>
    </source>
</evidence>
<reference evidence="3" key="1">
    <citation type="journal article" date="2017" name="Genome Biol.">
        <title>Comparative genomics reveals high biological diversity and specific adaptations in the industrially and medically important fungal genus Aspergillus.</title>
        <authorList>
            <person name="de Vries R.P."/>
            <person name="Riley R."/>
            <person name="Wiebenga A."/>
            <person name="Aguilar-Osorio G."/>
            <person name="Amillis S."/>
            <person name="Uchima C.A."/>
            <person name="Anderluh G."/>
            <person name="Asadollahi M."/>
            <person name="Askin M."/>
            <person name="Barry K."/>
            <person name="Battaglia E."/>
            <person name="Bayram O."/>
            <person name="Benocci T."/>
            <person name="Braus-Stromeyer S.A."/>
            <person name="Caldana C."/>
            <person name="Canovas D."/>
            <person name="Cerqueira G.C."/>
            <person name="Chen F."/>
            <person name="Chen W."/>
            <person name="Choi C."/>
            <person name="Clum A."/>
            <person name="Dos Santos R.A."/>
            <person name="Damasio A.R."/>
            <person name="Diallinas G."/>
            <person name="Emri T."/>
            <person name="Fekete E."/>
            <person name="Flipphi M."/>
            <person name="Freyberg S."/>
            <person name="Gallo A."/>
            <person name="Gournas C."/>
            <person name="Habgood R."/>
            <person name="Hainaut M."/>
            <person name="Harispe M.L."/>
            <person name="Henrissat B."/>
            <person name="Hilden K.S."/>
            <person name="Hope R."/>
            <person name="Hossain A."/>
            <person name="Karabika E."/>
            <person name="Karaffa L."/>
            <person name="Karanyi Z."/>
            <person name="Krasevec N."/>
            <person name="Kuo A."/>
            <person name="Kusch H."/>
            <person name="LaButti K."/>
            <person name="Lagendijk E.L."/>
            <person name="Lapidus A."/>
            <person name="Levasseur A."/>
            <person name="Lindquist E."/>
            <person name="Lipzen A."/>
            <person name="Logrieco A.F."/>
            <person name="MacCabe A."/>
            <person name="Maekelae M.R."/>
            <person name="Malavazi I."/>
            <person name="Melin P."/>
            <person name="Meyer V."/>
            <person name="Mielnichuk N."/>
            <person name="Miskei M."/>
            <person name="Molnar A.P."/>
            <person name="Mule G."/>
            <person name="Ngan C.Y."/>
            <person name="Orejas M."/>
            <person name="Orosz E."/>
            <person name="Ouedraogo J.P."/>
            <person name="Overkamp K.M."/>
            <person name="Park H.-S."/>
            <person name="Perrone G."/>
            <person name="Piumi F."/>
            <person name="Punt P.J."/>
            <person name="Ram A.F."/>
            <person name="Ramon A."/>
            <person name="Rauscher S."/>
            <person name="Record E."/>
            <person name="Riano-Pachon D.M."/>
            <person name="Robert V."/>
            <person name="Roehrig J."/>
            <person name="Ruller R."/>
            <person name="Salamov A."/>
            <person name="Salih N.S."/>
            <person name="Samson R.A."/>
            <person name="Sandor E."/>
            <person name="Sanguinetti M."/>
            <person name="Schuetze T."/>
            <person name="Sepcic K."/>
            <person name="Shelest E."/>
            <person name="Sherlock G."/>
            <person name="Sophianopoulou V."/>
            <person name="Squina F.M."/>
            <person name="Sun H."/>
            <person name="Susca A."/>
            <person name="Todd R.B."/>
            <person name="Tsang A."/>
            <person name="Unkles S.E."/>
            <person name="van de Wiele N."/>
            <person name="van Rossen-Uffink D."/>
            <person name="Oliveira J.V."/>
            <person name="Vesth T.C."/>
            <person name="Visser J."/>
            <person name="Yu J.-H."/>
            <person name="Zhou M."/>
            <person name="Andersen M.R."/>
            <person name="Archer D.B."/>
            <person name="Baker S.E."/>
            <person name="Benoit I."/>
            <person name="Brakhage A.A."/>
            <person name="Braus G.H."/>
            <person name="Fischer R."/>
            <person name="Frisvad J.C."/>
            <person name="Goldman G.H."/>
            <person name="Houbraken J."/>
            <person name="Oakley B."/>
            <person name="Pocsi I."/>
            <person name="Scazzocchio C."/>
            <person name="Seiboth B."/>
            <person name="vanKuyk P.A."/>
            <person name="Wortman J."/>
            <person name="Dyer P.S."/>
            <person name="Grigoriev I.V."/>
        </authorList>
    </citation>
    <scope>NUCLEOTIDE SEQUENCE [LARGE SCALE GENOMIC DNA]</scope>
    <source>
        <strain evidence="3">DTO 134E9</strain>
    </source>
</reference>
<evidence type="ECO:0000313" key="2">
    <source>
        <dbReference type="EMBL" id="OJJ32497.1"/>
    </source>
</evidence>
<sequence length="81" mass="8323">MKFLSILLIAGSALAAAVPIQEMARDAESTQAATYKDQGKCVGSSCLINGRNEFCDYGSCSGHSGAACGTGFENSGVQCPR</sequence>
<dbReference type="GeneID" id="63747990"/>
<keyword evidence="3" id="KW-1185">Reference proteome</keyword>
<accession>A0A1L9RCA1</accession>
<dbReference type="AlphaFoldDB" id="A0A1L9RCA1"/>
<feature type="chain" id="PRO_5013313145" description="Chitin-binding type-1 domain-containing protein" evidence="1">
    <location>
        <begin position="18"/>
        <end position="81"/>
    </location>
</feature>
<dbReference type="RefSeq" id="XP_040686174.1">
    <property type="nucleotide sequence ID" value="XM_040832142.1"/>
</dbReference>
<keyword evidence="1" id="KW-0732">Signal</keyword>
<gene>
    <name evidence="2" type="ORF">ASPWEDRAFT_186668</name>
</gene>
<dbReference type="Proteomes" id="UP000184383">
    <property type="component" value="Unassembled WGS sequence"/>
</dbReference>